<keyword evidence="1" id="KW-1133">Transmembrane helix</keyword>
<proteinExistence type="predicted"/>
<dbReference type="Pfam" id="PF13188">
    <property type="entry name" value="PAS_8"/>
    <property type="match status" value="1"/>
</dbReference>
<feature type="transmembrane region" description="Helical" evidence="1">
    <location>
        <begin position="170"/>
        <end position="191"/>
    </location>
</feature>
<accession>A0A3D9KEM5</accession>
<dbReference type="InterPro" id="IPR029787">
    <property type="entry name" value="Nucleotide_cyclase"/>
</dbReference>
<dbReference type="SUPFAM" id="SSF55785">
    <property type="entry name" value="PYP-like sensor domain (PAS domain)"/>
    <property type="match status" value="1"/>
</dbReference>
<keyword evidence="4" id="KW-1185">Reference proteome</keyword>
<dbReference type="SMART" id="SM00267">
    <property type="entry name" value="GGDEF"/>
    <property type="match status" value="1"/>
</dbReference>
<dbReference type="PANTHER" id="PTHR44757">
    <property type="entry name" value="DIGUANYLATE CYCLASE DGCP"/>
    <property type="match status" value="1"/>
</dbReference>
<dbReference type="Proteomes" id="UP000256977">
    <property type="component" value="Unassembled WGS sequence"/>
</dbReference>
<feature type="transmembrane region" description="Helical" evidence="1">
    <location>
        <begin position="30"/>
        <end position="48"/>
    </location>
</feature>
<protein>
    <submittedName>
        <fullName evidence="3">Diguanylate cyclase (GGDEF)-like protein</fullName>
    </submittedName>
</protein>
<dbReference type="AlphaFoldDB" id="A0A3D9KEM5"/>
<organism evidence="3 4">
    <name type="scientific">Cohnella phaseoli</name>
    <dbReference type="NCBI Taxonomy" id="456490"/>
    <lineage>
        <taxon>Bacteria</taxon>
        <taxon>Bacillati</taxon>
        <taxon>Bacillota</taxon>
        <taxon>Bacilli</taxon>
        <taxon>Bacillales</taxon>
        <taxon>Paenibacillaceae</taxon>
        <taxon>Cohnella</taxon>
    </lineage>
</organism>
<dbReference type="Gene3D" id="3.30.450.20">
    <property type="entry name" value="PAS domain"/>
    <property type="match status" value="1"/>
</dbReference>
<evidence type="ECO:0000313" key="4">
    <source>
        <dbReference type="Proteomes" id="UP000256977"/>
    </source>
</evidence>
<evidence type="ECO:0000259" key="2">
    <source>
        <dbReference type="PROSITE" id="PS50887"/>
    </source>
</evidence>
<gene>
    <name evidence="3" type="ORF">DFP98_1056</name>
</gene>
<dbReference type="Pfam" id="PF00990">
    <property type="entry name" value="GGDEF"/>
    <property type="match status" value="1"/>
</dbReference>
<evidence type="ECO:0000256" key="1">
    <source>
        <dbReference type="SAM" id="Phobius"/>
    </source>
</evidence>
<dbReference type="Gene3D" id="3.30.70.270">
    <property type="match status" value="1"/>
</dbReference>
<feature type="transmembrane region" description="Helical" evidence="1">
    <location>
        <begin position="60"/>
        <end position="81"/>
    </location>
</feature>
<dbReference type="InterPro" id="IPR052155">
    <property type="entry name" value="Biofilm_reg_signaling"/>
</dbReference>
<keyword evidence="1" id="KW-0812">Transmembrane</keyword>
<dbReference type="InterPro" id="IPR035965">
    <property type="entry name" value="PAS-like_dom_sf"/>
</dbReference>
<feature type="transmembrane region" description="Helical" evidence="1">
    <location>
        <begin position="93"/>
        <end position="117"/>
    </location>
</feature>
<dbReference type="RefSeq" id="WP_220377068.1">
    <property type="nucleotide sequence ID" value="NZ_QRDZ01000005.1"/>
</dbReference>
<dbReference type="SUPFAM" id="SSF55073">
    <property type="entry name" value="Nucleotide cyclase"/>
    <property type="match status" value="1"/>
</dbReference>
<dbReference type="InterPro" id="IPR000014">
    <property type="entry name" value="PAS"/>
</dbReference>
<comment type="caution">
    <text evidence="3">The sequence shown here is derived from an EMBL/GenBank/DDBJ whole genome shotgun (WGS) entry which is preliminary data.</text>
</comment>
<feature type="transmembrane region" description="Helical" evidence="1">
    <location>
        <begin position="137"/>
        <end position="158"/>
    </location>
</feature>
<sequence length="501" mass="57062">MLGTHGIPIVFFVYMAADVWLRNQRRTEHVLLSLISVCYLLMFAEEYVRNQVPVEHSPLLSSMWLSSAGILIPGIGLHFLVKLTRLETRMPRWLYPYIFYLPVPFVIANIATEGQWISAQQFTASGMWNLPVYNSGYYIAMTVSIANNVLYLLVLAVAKSKSSHSEQQKIYNQLFAGIVIAIVWHVLFGYINYGDRLPPYPYLYSGIVWCYFLRQTMRKHDFLNLYDKRFEKLFNMHPDVILLISRDRGIKHANPGALQLFDSLQLDFAAFYGLLDKALTQQIQAGRTIERYETEIRHRDKRIVLLASVDYVLADNELHALLVFRDITAQKESEEEIRFLAYHDPLTRLPNRRYFHEKLDEALQEAAACEESLALLLVDLDQLKLINDTFGHLAGDEALRAAAHILQETVGGAGFAARMGGDEFVLFVRRTADKPSLEELIKELQTRFAEYISKYGALPAGLSVGAARFPEDGKDGQALINLADQAMFEMKRSHASRAASV</sequence>
<evidence type="ECO:0000313" key="3">
    <source>
        <dbReference type="EMBL" id="RED85002.1"/>
    </source>
</evidence>
<dbReference type="PROSITE" id="PS50887">
    <property type="entry name" value="GGDEF"/>
    <property type="match status" value="1"/>
</dbReference>
<dbReference type="NCBIfam" id="TIGR00254">
    <property type="entry name" value="GGDEF"/>
    <property type="match status" value="1"/>
</dbReference>
<dbReference type="InterPro" id="IPR000160">
    <property type="entry name" value="GGDEF_dom"/>
</dbReference>
<dbReference type="InterPro" id="IPR043128">
    <property type="entry name" value="Rev_trsase/Diguanyl_cyclase"/>
</dbReference>
<feature type="transmembrane region" description="Helical" evidence="1">
    <location>
        <begin position="6"/>
        <end position="23"/>
    </location>
</feature>
<dbReference type="CDD" id="cd01949">
    <property type="entry name" value="GGDEF"/>
    <property type="match status" value="1"/>
</dbReference>
<dbReference type="PANTHER" id="PTHR44757:SF2">
    <property type="entry name" value="BIOFILM ARCHITECTURE MAINTENANCE PROTEIN MBAA"/>
    <property type="match status" value="1"/>
</dbReference>
<dbReference type="EMBL" id="QRDZ01000005">
    <property type="protein sequence ID" value="RED85002.1"/>
    <property type="molecule type" value="Genomic_DNA"/>
</dbReference>
<name>A0A3D9KEM5_9BACL</name>
<feature type="domain" description="GGDEF" evidence="2">
    <location>
        <begin position="371"/>
        <end position="501"/>
    </location>
</feature>
<reference evidence="3 4" key="1">
    <citation type="submission" date="2018-07" db="EMBL/GenBank/DDBJ databases">
        <title>Genomic Encyclopedia of Type Strains, Phase III (KMG-III): the genomes of soil and plant-associated and newly described type strains.</title>
        <authorList>
            <person name="Whitman W."/>
        </authorList>
    </citation>
    <scope>NUCLEOTIDE SEQUENCE [LARGE SCALE GENOMIC DNA]</scope>
    <source>
        <strain evidence="3 4">CECT 7287</strain>
    </source>
</reference>
<keyword evidence="1" id="KW-0472">Membrane</keyword>